<evidence type="ECO:0000313" key="2">
    <source>
        <dbReference type="Proteomes" id="UP001456524"/>
    </source>
</evidence>
<keyword evidence="2" id="KW-1185">Reference proteome</keyword>
<proteinExistence type="predicted"/>
<sequence>MLVVKALNGDASFLLVFGPSIAPDTPSVAQFPGAFTVLIDPWLTGPAKILTSAFSVSHHQAQPCVSSLADLPEPDLVIVSQDKPDYCNKETLTQLPPDTQSLIVAAPAAAARIRKWKHFKPNIVQSLPLYTATDQSTILRIELPSFSPLGSPGQVTVSLILQKNDITGLHKAIGITYRAPTSVLTPNRHTLINLPTRPRPSVKTSCSLQTQSTNIGTCLSAGPGAGFPDASPTRDREPTLSVLYSPHGVPYAALEPYVTAQLVGHAALPLTLLLHGFDRVDSPWFLGGNISTGAEGGGAEIARRLMARAWVAAHDGEKRNRGVSVSLLRTRRVGLEEVRRRLAVNADGVVKRVSTRIRRLASGEELRVK</sequence>
<protein>
    <submittedName>
        <fullName evidence="1">Uncharacterized protein</fullName>
    </submittedName>
</protein>
<evidence type="ECO:0000313" key="1">
    <source>
        <dbReference type="EMBL" id="KAK8164464.1"/>
    </source>
</evidence>
<organism evidence="1 2">
    <name type="scientific">Phyllosticta citrichinensis</name>
    <dbReference type="NCBI Taxonomy" id="1130410"/>
    <lineage>
        <taxon>Eukaryota</taxon>
        <taxon>Fungi</taxon>
        <taxon>Dikarya</taxon>
        <taxon>Ascomycota</taxon>
        <taxon>Pezizomycotina</taxon>
        <taxon>Dothideomycetes</taxon>
        <taxon>Dothideomycetes incertae sedis</taxon>
        <taxon>Botryosphaeriales</taxon>
        <taxon>Phyllostictaceae</taxon>
        <taxon>Phyllosticta</taxon>
    </lineage>
</organism>
<name>A0ABR1XS49_9PEZI</name>
<comment type="caution">
    <text evidence="1">The sequence shown here is derived from an EMBL/GenBank/DDBJ whole genome shotgun (WGS) entry which is preliminary data.</text>
</comment>
<dbReference type="PANTHER" id="PTHR36142:SF5">
    <property type="entry name" value="METALLO-BETA-LACTAMASE DOMAIN-CONTAINING PROTEIN"/>
    <property type="match status" value="1"/>
</dbReference>
<dbReference type="InterPro" id="IPR036866">
    <property type="entry name" value="RibonucZ/Hydroxyglut_hydro"/>
</dbReference>
<dbReference type="Proteomes" id="UP001456524">
    <property type="component" value="Unassembled WGS sequence"/>
</dbReference>
<gene>
    <name evidence="1" type="ORF">IWX90DRAFT_505576</name>
</gene>
<reference evidence="1 2" key="1">
    <citation type="journal article" date="2022" name="G3 (Bethesda)">
        <title>Enemy or ally: a genomic approach to elucidate the lifestyle of Phyllosticta citrichinaensis.</title>
        <authorList>
            <person name="Buijs V.A."/>
            <person name="Groenewald J.Z."/>
            <person name="Haridas S."/>
            <person name="LaButti K.M."/>
            <person name="Lipzen A."/>
            <person name="Martin F.M."/>
            <person name="Barry K."/>
            <person name="Grigoriev I.V."/>
            <person name="Crous P.W."/>
            <person name="Seidl M.F."/>
        </authorList>
    </citation>
    <scope>NUCLEOTIDE SEQUENCE [LARGE SCALE GENOMIC DNA]</scope>
    <source>
        <strain evidence="1 2">CBS 129764</strain>
    </source>
</reference>
<dbReference type="PANTHER" id="PTHR36142">
    <property type="entry name" value="METALLO-HYDROLASE/OXIDOREDUCTASE SUPERFAMILY PROTEIN"/>
    <property type="match status" value="1"/>
</dbReference>
<accession>A0ABR1XS49</accession>
<dbReference type="EMBL" id="JBBWUH010000006">
    <property type="protein sequence ID" value="KAK8164464.1"/>
    <property type="molecule type" value="Genomic_DNA"/>
</dbReference>
<dbReference type="Gene3D" id="3.60.15.10">
    <property type="entry name" value="Ribonuclease Z/Hydroxyacylglutathione hydrolase-like"/>
    <property type="match status" value="1"/>
</dbReference>